<accession>A0A6A5YN37</accession>
<feature type="transmembrane region" description="Helical" evidence="1">
    <location>
        <begin position="229"/>
        <end position="248"/>
    </location>
</feature>
<dbReference type="Proteomes" id="UP000799770">
    <property type="component" value="Unassembled WGS sequence"/>
</dbReference>
<dbReference type="EMBL" id="ML977347">
    <property type="protein sequence ID" value="KAF2108492.1"/>
    <property type="molecule type" value="Genomic_DNA"/>
</dbReference>
<keyword evidence="3" id="KW-1185">Reference proteome</keyword>
<dbReference type="OrthoDB" id="4941332at2759"/>
<feature type="transmembrane region" description="Helical" evidence="1">
    <location>
        <begin position="89"/>
        <end position="110"/>
    </location>
</feature>
<organism evidence="2 3">
    <name type="scientific">Lophiotrema nucula</name>
    <dbReference type="NCBI Taxonomy" id="690887"/>
    <lineage>
        <taxon>Eukaryota</taxon>
        <taxon>Fungi</taxon>
        <taxon>Dikarya</taxon>
        <taxon>Ascomycota</taxon>
        <taxon>Pezizomycotina</taxon>
        <taxon>Dothideomycetes</taxon>
        <taxon>Pleosporomycetidae</taxon>
        <taxon>Pleosporales</taxon>
        <taxon>Lophiotremataceae</taxon>
        <taxon>Lophiotrema</taxon>
    </lineage>
</organism>
<keyword evidence="1" id="KW-0812">Transmembrane</keyword>
<feature type="transmembrane region" description="Helical" evidence="1">
    <location>
        <begin position="122"/>
        <end position="140"/>
    </location>
</feature>
<dbReference type="AlphaFoldDB" id="A0A6A5YN37"/>
<keyword evidence="1" id="KW-1133">Transmembrane helix</keyword>
<protein>
    <submittedName>
        <fullName evidence="2">Uncharacterized protein</fullName>
    </submittedName>
</protein>
<feature type="transmembrane region" description="Helical" evidence="1">
    <location>
        <begin position="189"/>
        <end position="209"/>
    </location>
</feature>
<reference evidence="2" key="1">
    <citation type="journal article" date="2020" name="Stud. Mycol.">
        <title>101 Dothideomycetes genomes: a test case for predicting lifestyles and emergence of pathogens.</title>
        <authorList>
            <person name="Haridas S."/>
            <person name="Albert R."/>
            <person name="Binder M."/>
            <person name="Bloem J."/>
            <person name="Labutti K."/>
            <person name="Salamov A."/>
            <person name="Andreopoulos B."/>
            <person name="Baker S."/>
            <person name="Barry K."/>
            <person name="Bills G."/>
            <person name="Bluhm B."/>
            <person name="Cannon C."/>
            <person name="Castanera R."/>
            <person name="Culley D."/>
            <person name="Daum C."/>
            <person name="Ezra D."/>
            <person name="Gonzalez J."/>
            <person name="Henrissat B."/>
            <person name="Kuo A."/>
            <person name="Liang C."/>
            <person name="Lipzen A."/>
            <person name="Lutzoni F."/>
            <person name="Magnuson J."/>
            <person name="Mondo S."/>
            <person name="Nolan M."/>
            <person name="Ohm R."/>
            <person name="Pangilinan J."/>
            <person name="Park H.-J."/>
            <person name="Ramirez L."/>
            <person name="Alfaro M."/>
            <person name="Sun H."/>
            <person name="Tritt A."/>
            <person name="Yoshinaga Y."/>
            <person name="Zwiers L.-H."/>
            <person name="Turgeon B."/>
            <person name="Goodwin S."/>
            <person name="Spatafora J."/>
            <person name="Crous P."/>
            <person name="Grigoriev I."/>
        </authorList>
    </citation>
    <scope>NUCLEOTIDE SEQUENCE</scope>
    <source>
        <strain evidence="2">CBS 627.86</strain>
    </source>
</reference>
<keyword evidence="1" id="KW-0472">Membrane</keyword>
<sequence length="291" mass="32713">MDIIETFSLVGVPARIGARILILLRYVFYGSTAIDSWVRNEYAQARFGRDYKWRFWLLFDIGELERLERLLNEGHDRDLLSLRDAELDAFRLVAVVGALLAQAAISALSLPSIEHTHGAGRGMFIMSLVLSLLSIFFTCIQQRELGFIRRPHEVRAWLSNGIRYQSAHGAEVFQSSMIARQLLQAPYKMIRISITLFIGGLGMYLGSAWARNLDLSSINGVRHSNMACLAAFIAGTGFASALFGFLVGQKGIENKRSKVQFEKHFDRNLPRVLASRNKEAKCAPFRVSQTV</sequence>
<gene>
    <name evidence="2" type="ORF">BDV96DRAFT_556124</name>
</gene>
<evidence type="ECO:0000256" key="1">
    <source>
        <dbReference type="SAM" id="Phobius"/>
    </source>
</evidence>
<evidence type="ECO:0000313" key="3">
    <source>
        <dbReference type="Proteomes" id="UP000799770"/>
    </source>
</evidence>
<evidence type="ECO:0000313" key="2">
    <source>
        <dbReference type="EMBL" id="KAF2108492.1"/>
    </source>
</evidence>
<name>A0A6A5YN37_9PLEO</name>
<proteinExistence type="predicted"/>